<reference evidence="4 5" key="1">
    <citation type="submission" date="2021-05" db="EMBL/GenBank/DDBJ databases">
        <authorList>
            <person name="Zahm M."/>
            <person name="Klopp C."/>
            <person name="Cabau C."/>
            <person name="Kuhl H."/>
            <person name="Suciu R."/>
            <person name="Ciorpac M."/>
            <person name="Holostenco D."/>
            <person name="Gessner J."/>
            <person name="Wuertz S."/>
            <person name="Hohne C."/>
            <person name="Stock M."/>
            <person name="Gislard M."/>
            <person name="Lluch J."/>
            <person name="Milhes M."/>
            <person name="Lampietro C."/>
            <person name="Lopez Roques C."/>
            <person name="Donnadieu C."/>
            <person name="Du K."/>
            <person name="Schartl M."/>
            <person name="Guiguen Y."/>
        </authorList>
    </citation>
    <scope>NUCLEOTIDE SEQUENCE [LARGE SCALE GENOMIC DNA]</scope>
    <source>
        <strain evidence="4">Hh-F2</strain>
        <tissue evidence="4">Blood</tissue>
    </source>
</reference>
<dbReference type="SUPFAM" id="SSF47986">
    <property type="entry name" value="DEATH domain"/>
    <property type="match status" value="2"/>
</dbReference>
<feature type="domain" description="Death" evidence="2">
    <location>
        <begin position="154"/>
        <end position="223"/>
    </location>
</feature>
<gene>
    <name evidence="4" type="ORF">HHUSO_G35684</name>
</gene>
<evidence type="ECO:0000259" key="2">
    <source>
        <dbReference type="PROSITE" id="PS50017"/>
    </source>
</evidence>
<dbReference type="EMBL" id="JAHFZB010000052">
    <property type="protein sequence ID" value="KAK6466860.1"/>
    <property type="molecule type" value="Genomic_DNA"/>
</dbReference>
<dbReference type="PROSITE" id="PS50209">
    <property type="entry name" value="CARD"/>
    <property type="match status" value="1"/>
</dbReference>
<name>A0ABR0Y2G2_HUSHU</name>
<evidence type="ECO:0000313" key="5">
    <source>
        <dbReference type="Proteomes" id="UP001369086"/>
    </source>
</evidence>
<feature type="compositionally biased region" description="Basic residues" evidence="1">
    <location>
        <begin position="98"/>
        <end position="107"/>
    </location>
</feature>
<dbReference type="InterPro" id="IPR001315">
    <property type="entry name" value="CARD"/>
</dbReference>
<feature type="domain" description="CARD" evidence="3">
    <location>
        <begin position="3"/>
        <end position="80"/>
    </location>
</feature>
<dbReference type="InterPro" id="IPR000488">
    <property type="entry name" value="Death_dom"/>
</dbReference>
<evidence type="ECO:0000256" key="1">
    <source>
        <dbReference type="SAM" id="MobiDB-lite"/>
    </source>
</evidence>
<sequence>MASRDREAALLRSWKPRLIEVLGADPDLILQHVDSRCLLTLLEYRSLKSTRDPSEKTRDLLDRMIDKGGPATSSFLEILQLPDVLESFPKLEELGREAKRRTTKKRKVEAVDTSEDPSVQDKRNGRSSADRVQQQNSVSSSDPCSKHKGCQLVTEQQLMRLSGMVGREWKQVGRQLLGILTHKLEHFEEENPRSRTERVFAMLLYWRTREGEGATASKLHQRLTAEGSPIHPQPLTFLLEPS</sequence>
<accession>A0ABR0Y2G2</accession>
<evidence type="ECO:0000313" key="4">
    <source>
        <dbReference type="EMBL" id="KAK6466860.1"/>
    </source>
</evidence>
<dbReference type="Pfam" id="PF00531">
    <property type="entry name" value="Death"/>
    <property type="match status" value="1"/>
</dbReference>
<feature type="region of interest" description="Disordered" evidence="1">
    <location>
        <begin position="96"/>
        <end position="148"/>
    </location>
</feature>
<dbReference type="Gene3D" id="1.10.533.10">
    <property type="entry name" value="Death Domain, Fas"/>
    <property type="match status" value="2"/>
</dbReference>
<feature type="compositionally biased region" description="Polar residues" evidence="1">
    <location>
        <begin position="126"/>
        <end position="143"/>
    </location>
</feature>
<dbReference type="CDD" id="cd01670">
    <property type="entry name" value="Death"/>
    <property type="match status" value="1"/>
</dbReference>
<dbReference type="PROSITE" id="PS50017">
    <property type="entry name" value="DEATH_DOMAIN"/>
    <property type="match status" value="1"/>
</dbReference>
<proteinExistence type="predicted"/>
<keyword evidence="5" id="KW-1185">Reference proteome</keyword>
<dbReference type="Proteomes" id="UP001369086">
    <property type="component" value="Unassembled WGS sequence"/>
</dbReference>
<dbReference type="InterPro" id="IPR011029">
    <property type="entry name" value="DEATH-like_dom_sf"/>
</dbReference>
<organism evidence="4 5">
    <name type="scientific">Huso huso</name>
    <name type="common">Beluga</name>
    <name type="synonym">Acipenser huso</name>
    <dbReference type="NCBI Taxonomy" id="61971"/>
    <lineage>
        <taxon>Eukaryota</taxon>
        <taxon>Metazoa</taxon>
        <taxon>Chordata</taxon>
        <taxon>Craniata</taxon>
        <taxon>Vertebrata</taxon>
        <taxon>Euteleostomi</taxon>
        <taxon>Actinopterygii</taxon>
        <taxon>Chondrostei</taxon>
        <taxon>Acipenseriformes</taxon>
        <taxon>Acipenseridae</taxon>
        <taxon>Huso</taxon>
    </lineage>
</organism>
<comment type="caution">
    <text evidence="4">The sequence shown here is derived from an EMBL/GenBank/DDBJ whole genome shotgun (WGS) entry which is preliminary data.</text>
</comment>
<protein>
    <submittedName>
        <fullName evidence="4">Uncharacterized protein</fullName>
    </submittedName>
</protein>
<evidence type="ECO:0000259" key="3">
    <source>
        <dbReference type="PROSITE" id="PS50209"/>
    </source>
</evidence>